<evidence type="ECO:0000313" key="4">
    <source>
        <dbReference type="EMBL" id="KAH1081058.1"/>
    </source>
</evidence>
<name>A0A9D3VDH7_9ROSI</name>
<reference evidence="4 5" key="1">
    <citation type="journal article" date="2021" name="Plant Biotechnol. J.">
        <title>Multi-omics assisted identification of the key and species-specific regulatory components of drought-tolerant mechanisms in Gossypium stocksii.</title>
        <authorList>
            <person name="Yu D."/>
            <person name="Ke L."/>
            <person name="Zhang D."/>
            <person name="Wu Y."/>
            <person name="Sun Y."/>
            <person name="Mei J."/>
            <person name="Sun J."/>
            <person name="Sun Y."/>
        </authorList>
    </citation>
    <scope>NUCLEOTIDE SEQUENCE [LARGE SCALE GENOMIC DNA]</scope>
    <source>
        <strain evidence="5">cv. E1</strain>
        <tissue evidence="4">Leaf</tissue>
    </source>
</reference>
<evidence type="ECO:0000256" key="1">
    <source>
        <dbReference type="ARBA" id="ARBA00022801"/>
    </source>
</evidence>
<gene>
    <name evidence="4" type="ORF">J1N35_020819</name>
</gene>
<dbReference type="Proteomes" id="UP000828251">
    <property type="component" value="Unassembled WGS sequence"/>
</dbReference>
<dbReference type="GO" id="GO:0005987">
    <property type="term" value="P:sucrose catabolic process"/>
    <property type="evidence" value="ECO:0007669"/>
    <property type="project" value="TreeGrafter"/>
</dbReference>
<evidence type="ECO:0000256" key="3">
    <source>
        <dbReference type="ARBA" id="ARBA00023295"/>
    </source>
</evidence>
<dbReference type="AlphaFoldDB" id="A0A9D3VDH7"/>
<dbReference type="PANTHER" id="PTHR31916">
    <property type="match status" value="1"/>
</dbReference>
<proteinExistence type="predicted"/>
<keyword evidence="2" id="KW-0119">Carbohydrate metabolism</keyword>
<keyword evidence="5" id="KW-1185">Reference proteome</keyword>
<organism evidence="4 5">
    <name type="scientific">Gossypium stocksii</name>
    <dbReference type="NCBI Taxonomy" id="47602"/>
    <lineage>
        <taxon>Eukaryota</taxon>
        <taxon>Viridiplantae</taxon>
        <taxon>Streptophyta</taxon>
        <taxon>Embryophyta</taxon>
        <taxon>Tracheophyta</taxon>
        <taxon>Spermatophyta</taxon>
        <taxon>Magnoliopsida</taxon>
        <taxon>eudicotyledons</taxon>
        <taxon>Gunneridae</taxon>
        <taxon>Pentapetalae</taxon>
        <taxon>rosids</taxon>
        <taxon>malvids</taxon>
        <taxon>Malvales</taxon>
        <taxon>Malvaceae</taxon>
        <taxon>Malvoideae</taxon>
        <taxon>Gossypium</taxon>
    </lineage>
</organism>
<comment type="caution">
    <text evidence="4">The sequence shown here is derived from an EMBL/GenBank/DDBJ whole genome shotgun (WGS) entry which is preliminary data.</text>
</comment>
<dbReference type="InterPro" id="IPR024746">
    <property type="entry name" value="Glyco_hydro_100"/>
</dbReference>
<sequence length="104" mass="12509">MKSESIYEEDTCLMRLCKRLYSQRFSLSNEISQCWWRSSWEKRIDNFTLREGVVPASFKVLYDSHRQKETLVADFRGSAMRRVAPVDSWFWVDYTAKIIYQVHT</sequence>
<accession>A0A9D3VDH7</accession>
<keyword evidence="1" id="KW-0378">Hydrolase</keyword>
<dbReference type="GO" id="GO:0033926">
    <property type="term" value="F:endo-alpha-N-acetylgalactosaminidase activity"/>
    <property type="evidence" value="ECO:0007669"/>
    <property type="project" value="InterPro"/>
</dbReference>
<keyword evidence="3" id="KW-0326">Glycosidase</keyword>
<dbReference type="GO" id="GO:0004575">
    <property type="term" value="F:sucrose alpha-glucosidase activity"/>
    <property type="evidence" value="ECO:0007669"/>
    <property type="project" value="TreeGrafter"/>
</dbReference>
<dbReference type="Pfam" id="PF12899">
    <property type="entry name" value="Glyco_hydro_100"/>
    <property type="match status" value="1"/>
</dbReference>
<protein>
    <submittedName>
        <fullName evidence="4">Uncharacterized protein</fullName>
    </submittedName>
</protein>
<evidence type="ECO:0000256" key="2">
    <source>
        <dbReference type="ARBA" id="ARBA00023277"/>
    </source>
</evidence>
<dbReference type="EMBL" id="JAIQCV010000007">
    <property type="protein sequence ID" value="KAH1081058.1"/>
    <property type="molecule type" value="Genomic_DNA"/>
</dbReference>
<dbReference type="PANTHER" id="PTHR31916:SF37">
    <property type="entry name" value="ALKALINE_NEUTRAL INVERTASE"/>
    <property type="match status" value="1"/>
</dbReference>
<evidence type="ECO:0000313" key="5">
    <source>
        <dbReference type="Proteomes" id="UP000828251"/>
    </source>
</evidence>